<name>A0ABR1XCA9_9PEZI</name>
<sequence>MATVPLWPRALKHVSLTPYLWLFPLVAGISWFTTISILLARWLALGQPRYPGQVNPDVPFISDIAAFTLKPVFVAGCTVTGLGFAGTVFAVHHVRYARAFYGLVDDVAWRQNTSVLALVAGLAAAVLLFFLSIFDTVDAHVRHQYLLMGTFGGLGLSAVLTAAVWWDQTWGPAKFSGLRRWCLINTGLMACQVLIGLSFVVLMYSGRYRPAGFLEWTLTYLGSFWLLSFVGYTRFRKGIDPKLPETWNGDHFLLSGVKYRSVLRVQYEP</sequence>
<dbReference type="GeneID" id="92038359"/>
<evidence type="ECO:0000313" key="3">
    <source>
        <dbReference type="EMBL" id="KAK8094299.1"/>
    </source>
</evidence>
<feature type="transmembrane region" description="Helical" evidence="1">
    <location>
        <begin position="72"/>
        <end position="94"/>
    </location>
</feature>
<evidence type="ECO:0000313" key="4">
    <source>
        <dbReference type="Proteomes" id="UP001433268"/>
    </source>
</evidence>
<proteinExistence type="predicted"/>
<keyword evidence="1" id="KW-1133">Transmembrane helix</keyword>
<feature type="domain" description="CWH43-like N-terminal" evidence="2">
    <location>
        <begin position="20"/>
        <end position="229"/>
    </location>
</feature>
<keyword evidence="1" id="KW-0812">Transmembrane</keyword>
<accession>A0ABR1XCA9</accession>
<dbReference type="EMBL" id="JAQQWN010000002">
    <property type="protein sequence ID" value="KAK8094299.1"/>
    <property type="molecule type" value="Genomic_DNA"/>
</dbReference>
<keyword evidence="4" id="KW-1185">Reference proteome</keyword>
<feature type="transmembrane region" description="Helical" evidence="1">
    <location>
        <begin position="216"/>
        <end position="235"/>
    </location>
</feature>
<feature type="transmembrane region" description="Helical" evidence="1">
    <location>
        <begin position="146"/>
        <end position="166"/>
    </location>
</feature>
<dbReference type="RefSeq" id="XP_066675072.1">
    <property type="nucleotide sequence ID" value="XM_066805299.1"/>
</dbReference>
<evidence type="ECO:0000256" key="1">
    <source>
        <dbReference type="SAM" id="Phobius"/>
    </source>
</evidence>
<dbReference type="Pfam" id="PF10277">
    <property type="entry name" value="Frag1"/>
    <property type="match status" value="1"/>
</dbReference>
<protein>
    <recommendedName>
        <fullName evidence="2">CWH43-like N-terminal domain-containing protein</fullName>
    </recommendedName>
</protein>
<feature type="transmembrane region" description="Helical" evidence="1">
    <location>
        <begin position="178"/>
        <end position="204"/>
    </location>
</feature>
<dbReference type="Proteomes" id="UP001433268">
    <property type="component" value="Unassembled WGS sequence"/>
</dbReference>
<feature type="transmembrane region" description="Helical" evidence="1">
    <location>
        <begin position="20"/>
        <end position="40"/>
    </location>
</feature>
<gene>
    <name evidence="3" type="ORF">PG997_000984</name>
</gene>
<evidence type="ECO:0000259" key="2">
    <source>
        <dbReference type="Pfam" id="PF10277"/>
    </source>
</evidence>
<organism evidence="3 4">
    <name type="scientific">Apiospora hydei</name>
    <dbReference type="NCBI Taxonomy" id="1337664"/>
    <lineage>
        <taxon>Eukaryota</taxon>
        <taxon>Fungi</taxon>
        <taxon>Dikarya</taxon>
        <taxon>Ascomycota</taxon>
        <taxon>Pezizomycotina</taxon>
        <taxon>Sordariomycetes</taxon>
        <taxon>Xylariomycetidae</taxon>
        <taxon>Amphisphaeriales</taxon>
        <taxon>Apiosporaceae</taxon>
        <taxon>Apiospora</taxon>
    </lineage>
</organism>
<reference evidence="3 4" key="1">
    <citation type="submission" date="2023-01" db="EMBL/GenBank/DDBJ databases">
        <title>Analysis of 21 Apiospora genomes using comparative genomics revels a genus with tremendous synthesis potential of carbohydrate active enzymes and secondary metabolites.</title>
        <authorList>
            <person name="Sorensen T."/>
        </authorList>
    </citation>
    <scope>NUCLEOTIDE SEQUENCE [LARGE SCALE GENOMIC DNA]</scope>
    <source>
        <strain evidence="3 4">CBS 114990</strain>
    </source>
</reference>
<feature type="transmembrane region" description="Helical" evidence="1">
    <location>
        <begin position="114"/>
        <end position="134"/>
    </location>
</feature>
<comment type="caution">
    <text evidence="3">The sequence shown here is derived from an EMBL/GenBank/DDBJ whole genome shotgun (WGS) entry which is preliminary data.</text>
</comment>
<dbReference type="InterPro" id="IPR019402">
    <property type="entry name" value="CWH43_N"/>
</dbReference>
<keyword evidence="1" id="KW-0472">Membrane</keyword>